<proteinExistence type="predicted"/>
<reference evidence="2" key="1">
    <citation type="journal article" date="2018" name="DNA Res.">
        <title>Multiple hybrid de novo genome assembly of finger millet, an orphan allotetraploid crop.</title>
        <authorList>
            <person name="Hatakeyama M."/>
            <person name="Aluri S."/>
            <person name="Balachadran M.T."/>
            <person name="Sivarajan S.R."/>
            <person name="Patrignani A."/>
            <person name="Gruter S."/>
            <person name="Poveda L."/>
            <person name="Shimizu-Inatsugi R."/>
            <person name="Baeten J."/>
            <person name="Francoijs K.J."/>
            <person name="Nataraja K.N."/>
            <person name="Reddy Y.A.N."/>
            <person name="Phadnis S."/>
            <person name="Ravikumar R.L."/>
            <person name="Schlapbach R."/>
            <person name="Sreeman S.M."/>
            <person name="Shimizu K.K."/>
        </authorList>
    </citation>
    <scope>NUCLEOTIDE SEQUENCE</scope>
</reference>
<sequence>MQGTKHTLCSGCLCVSPSSLLLPTVRLLQAIADAALQLLTFGFGMSLCRSLPSEPFAVPLLAAGDAVLDASSSYYEPLVAAAVEEDKFVGKSDCSSLRSKAGRRSSPRFTRASLLLLVVGHIGMEGDRFVAWRRKAYTPHAPLREADSSARTSFDAIDGDRMSSTDEKGREKSMRQQDPRLKRHSFEDKF</sequence>
<evidence type="ECO:0000256" key="1">
    <source>
        <dbReference type="SAM" id="MobiDB-lite"/>
    </source>
</evidence>
<feature type="region of interest" description="Disordered" evidence="1">
    <location>
        <begin position="143"/>
        <end position="190"/>
    </location>
</feature>
<accession>A0AAV5DTQ5</accession>
<gene>
    <name evidence="2" type="primary">gb00364</name>
    <name evidence="2" type="ORF">PR202_gb00364</name>
</gene>
<name>A0AAV5DTQ5_ELECO</name>
<dbReference type="AlphaFoldDB" id="A0AAV5DTQ5"/>
<reference evidence="2" key="2">
    <citation type="submission" date="2021-12" db="EMBL/GenBank/DDBJ databases">
        <title>Resequencing data analysis of finger millet.</title>
        <authorList>
            <person name="Hatakeyama M."/>
            <person name="Aluri S."/>
            <person name="Balachadran M.T."/>
            <person name="Sivarajan S.R."/>
            <person name="Poveda L."/>
            <person name="Shimizu-Inatsugi R."/>
            <person name="Schlapbach R."/>
            <person name="Sreeman S.M."/>
            <person name="Shimizu K.K."/>
        </authorList>
    </citation>
    <scope>NUCLEOTIDE SEQUENCE</scope>
</reference>
<comment type="caution">
    <text evidence="2">The sequence shown here is derived from an EMBL/GenBank/DDBJ whole genome shotgun (WGS) entry which is preliminary data.</text>
</comment>
<evidence type="ECO:0000313" key="2">
    <source>
        <dbReference type="EMBL" id="GJN13639.1"/>
    </source>
</evidence>
<dbReference type="EMBL" id="BQKI01000071">
    <property type="protein sequence ID" value="GJN13639.1"/>
    <property type="molecule type" value="Genomic_DNA"/>
</dbReference>
<dbReference type="Proteomes" id="UP001054889">
    <property type="component" value="Unassembled WGS sequence"/>
</dbReference>
<organism evidence="2 3">
    <name type="scientific">Eleusine coracana subsp. coracana</name>
    <dbReference type="NCBI Taxonomy" id="191504"/>
    <lineage>
        <taxon>Eukaryota</taxon>
        <taxon>Viridiplantae</taxon>
        <taxon>Streptophyta</taxon>
        <taxon>Embryophyta</taxon>
        <taxon>Tracheophyta</taxon>
        <taxon>Spermatophyta</taxon>
        <taxon>Magnoliopsida</taxon>
        <taxon>Liliopsida</taxon>
        <taxon>Poales</taxon>
        <taxon>Poaceae</taxon>
        <taxon>PACMAD clade</taxon>
        <taxon>Chloridoideae</taxon>
        <taxon>Cynodonteae</taxon>
        <taxon>Eleusininae</taxon>
        <taxon>Eleusine</taxon>
    </lineage>
</organism>
<evidence type="ECO:0000313" key="3">
    <source>
        <dbReference type="Proteomes" id="UP001054889"/>
    </source>
</evidence>
<keyword evidence="3" id="KW-1185">Reference proteome</keyword>
<protein>
    <submittedName>
        <fullName evidence="2">Uncharacterized protein</fullName>
    </submittedName>
</protein>
<feature type="compositionally biased region" description="Basic and acidic residues" evidence="1">
    <location>
        <begin position="158"/>
        <end position="190"/>
    </location>
</feature>